<feature type="transmembrane region" description="Helical" evidence="1">
    <location>
        <begin position="140"/>
        <end position="166"/>
    </location>
</feature>
<dbReference type="InterPro" id="IPR021309">
    <property type="entry name" value="YgaP-like_TM"/>
</dbReference>
<proteinExistence type="predicted"/>
<name>A0ABU5STK7_9CYAN</name>
<dbReference type="EMBL" id="JAYGHY010000008">
    <property type="protein sequence ID" value="MEA5441808.1"/>
    <property type="molecule type" value="Genomic_DNA"/>
</dbReference>
<dbReference type="SUPFAM" id="SSF52821">
    <property type="entry name" value="Rhodanese/Cell cycle control phosphatase"/>
    <property type="match status" value="1"/>
</dbReference>
<evidence type="ECO:0000313" key="3">
    <source>
        <dbReference type="EMBL" id="MEA5441808.1"/>
    </source>
</evidence>
<dbReference type="Gene3D" id="3.40.250.10">
    <property type="entry name" value="Rhodanese-like domain"/>
    <property type="match status" value="1"/>
</dbReference>
<evidence type="ECO:0000259" key="2">
    <source>
        <dbReference type="PROSITE" id="PS50206"/>
    </source>
</evidence>
<protein>
    <submittedName>
        <fullName evidence="3">Rhodanese-like domain-containing protein</fullName>
    </submittedName>
</protein>
<dbReference type="Pfam" id="PF00581">
    <property type="entry name" value="Rhodanese"/>
    <property type="match status" value="1"/>
</dbReference>
<dbReference type="PROSITE" id="PS50206">
    <property type="entry name" value="RHODANESE_3"/>
    <property type="match status" value="1"/>
</dbReference>
<feature type="domain" description="Rhodanese" evidence="2">
    <location>
        <begin position="20"/>
        <end position="106"/>
    </location>
</feature>
<dbReference type="InterPro" id="IPR001763">
    <property type="entry name" value="Rhodanese-like_dom"/>
</dbReference>
<organism evidence="3 4">
    <name type="scientific">Cyanobium gracile UHCC 0281</name>
    <dbReference type="NCBI Taxonomy" id="3110309"/>
    <lineage>
        <taxon>Bacteria</taxon>
        <taxon>Bacillati</taxon>
        <taxon>Cyanobacteriota</taxon>
        <taxon>Cyanophyceae</taxon>
        <taxon>Synechococcales</taxon>
        <taxon>Prochlorococcaceae</taxon>
        <taxon>Cyanobium</taxon>
    </lineage>
</organism>
<dbReference type="InterPro" id="IPR036873">
    <property type="entry name" value="Rhodanese-like_dom_sf"/>
</dbReference>
<feature type="transmembrane region" description="Helical" evidence="1">
    <location>
        <begin position="114"/>
        <end position="134"/>
    </location>
</feature>
<gene>
    <name evidence="3" type="ORF">VB739_04500</name>
</gene>
<keyword evidence="1" id="KW-0812">Transmembrane</keyword>
<keyword evidence="1" id="KW-1133">Transmembrane helix</keyword>
<reference evidence="3 4" key="1">
    <citation type="submission" date="2023-12" db="EMBL/GenBank/DDBJ databases">
        <title>Baltic Sea Cyanobacteria.</title>
        <authorList>
            <person name="Delbaje E."/>
            <person name="Fewer D.P."/>
            <person name="Shishido T.K."/>
        </authorList>
    </citation>
    <scope>NUCLEOTIDE SEQUENCE [LARGE SCALE GENOMIC DNA]</scope>
    <source>
        <strain evidence="3 4">UHCC 0281</strain>
    </source>
</reference>
<dbReference type="SMART" id="SM00450">
    <property type="entry name" value="RHOD"/>
    <property type="match status" value="1"/>
</dbReference>
<evidence type="ECO:0000313" key="4">
    <source>
        <dbReference type="Proteomes" id="UP001302329"/>
    </source>
</evidence>
<dbReference type="Gene3D" id="6.10.140.1340">
    <property type="match status" value="1"/>
</dbReference>
<dbReference type="PANTHER" id="PTHR43031">
    <property type="entry name" value="FAD-DEPENDENT OXIDOREDUCTASE"/>
    <property type="match status" value="1"/>
</dbReference>
<sequence length="181" mass="18832">MTATTTPSRISAHDLADQLAARDVTVIDVREPMEYATGHISGSLNVPLSRLTQADLPSGPLVLVCQSGNRSSKGLSHLLQQGHPHPVADLLGGVPAWQQAGFPVRKLKGAPLPLMRQVQIVAGSLVLLGVILSQTVAPGWIWLSGFVGAGLTFAGVSGFCGMARLLAAMPWNRVSLGSGLG</sequence>
<dbReference type="InterPro" id="IPR050229">
    <property type="entry name" value="GlpE_sulfurtransferase"/>
</dbReference>
<keyword evidence="4" id="KW-1185">Reference proteome</keyword>
<dbReference type="CDD" id="cd00158">
    <property type="entry name" value="RHOD"/>
    <property type="match status" value="1"/>
</dbReference>
<keyword evidence="1" id="KW-0472">Membrane</keyword>
<comment type="caution">
    <text evidence="3">The sequence shown here is derived from an EMBL/GenBank/DDBJ whole genome shotgun (WGS) entry which is preliminary data.</text>
</comment>
<dbReference type="Proteomes" id="UP001302329">
    <property type="component" value="Unassembled WGS sequence"/>
</dbReference>
<accession>A0ABU5STK7</accession>
<dbReference type="Pfam" id="PF11127">
    <property type="entry name" value="YgaP-like_TM"/>
    <property type="match status" value="1"/>
</dbReference>
<evidence type="ECO:0000256" key="1">
    <source>
        <dbReference type="SAM" id="Phobius"/>
    </source>
</evidence>
<dbReference type="RefSeq" id="WP_323355918.1">
    <property type="nucleotide sequence ID" value="NZ_JAYGHY010000008.1"/>
</dbReference>
<dbReference type="PANTHER" id="PTHR43031:SF1">
    <property type="entry name" value="PYRIDINE NUCLEOTIDE-DISULPHIDE OXIDOREDUCTASE"/>
    <property type="match status" value="1"/>
</dbReference>